<comment type="caution">
    <text evidence="1">The sequence shown here is derived from an EMBL/GenBank/DDBJ whole genome shotgun (WGS) entry which is preliminary data.</text>
</comment>
<sequence>MELHNLNVSCAEHFAGRKLAVLCECLLNYSMAMSEMLTEERCDVLRLVVEIRSCERVAKRFKGQKVPLTDANEHWRHELDDWRALLAPFSWKNSRASVMSQALLAADLCEPLTKHVDLVRSFEYLRCLGGGLIDEEMQSAQAADNPEIHIKRIKCVNFDIFRPFQPSAIKKLQQHGEKYSCWKASEVSEAVLTAYRKSVTWTVIFARTAAVLPKDVLDAEATAKARGSLHSAAEAMGFLPSALTGKIPLPVLGHLAGRLLSLAEQEGKAQQDSDLVQKLCRSLAETAQMCKDNISEAPHQLCLNFLLQVGKEYLTRATPRQGTCGTYLNFELLVGTAGGSSMQLLRNLETHPEAQRLLGNMALSELLQVASLIQEAHGMVHGDNLPFAHAGLQRWLARLKVDSSLHPADMSELSAALEDFLKQKKPYQRVYYECCNAWKQAAMLRHVAPKDRDTELFELRIPGDTATRALRSHVEEPLHPLQVASCDHCGVHGVHVEADFTRSSCITTCVLVESFTDMADFANVQSQLQAIERITGVPQAVQS</sequence>
<dbReference type="EMBL" id="CAMXCT030006497">
    <property type="protein sequence ID" value="CAL4802054.1"/>
    <property type="molecule type" value="Genomic_DNA"/>
</dbReference>
<dbReference type="OrthoDB" id="446516at2759"/>
<reference evidence="2 3" key="2">
    <citation type="submission" date="2024-05" db="EMBL/GenBank/DDBJ databases">
        <authorList>
            <person name="Chen Y."/>
            <person name="Shah S."/>
            <person name="Dougan E. K."/>
            <person name="Thang M."/>
            <person name="Chan C."/>
        </authorList>
    </citation>
    <scope>NUCLEOTIDE SEQUENCE [LARGE SCALE GENOMIC DNA]</scope>
</reference>
<reference evidence="1" key="1">
    <citation type="submission" date="2022-10" db="EMBL/GenBank/DDBJ databases">
        <authorList>
            <person name="Chen Y."/>
            <person name="Dougan E. K."/>
            <person name="Chan C."/>
            <person name="Rhodes N."/>
            <person name="Thang M."/>
        </authorList>
    </citation>
    <scope>NUCLEOTIDE SEQUENCE</scope>
</reference>
<dbReference type="Proteomes" id="UP001152797">
    <property type="component" value="Unassembled WGS sequence"/>
</dbReference>
<gene>
    <name evidence="1" type="ORF">C1SCF055_LOCUS39620</name>
</gene>
<protein>
    <submittedName>
        <fullName evidence="1">Uncharacterized protein</fullName>
    </submittedName>
</protein>
<keyword evidence="3" id="KW-1185">Reference proteome</keyword>
<dbReference type="EMBL" id="CAMXCT020006497">
    <property type="protein sequence ID" value="CAL1168117.1"/>
    <property type="molecule type" value="Genomic_DNA"/>
</dbReference>
<organism evidence="1">
    <name type="scientific">Cladocopium goreaui</name>
    <dbReference type="NCBI Taxonomy" id="2562237"/>
    <lineage>
        <taxon>Eukaryota</taxon>
        <taxon>Sar</taxon>
        <taxon>Alveolata</taxon>
        <taxon>Dinophyceae</taxon>
        <taxon>Suessiales</taxon>
        <taxon>Symbiodiniaceae</taxon>
        <taxon>Cladocopium</taxon>
    </lineage>
</organism>
<dbReference type="AlphaFoldDB" id="A0A9P1GL72"/>
<accession>A0A9P1GL72</accession>
<dbReference type="EMBL" id="CAMXCT010006497">
    <property type="protein sequence ID" value="CAI4014742.1"/>
    <property type="molecule type" value="Genomic_DNA"/>
</dbReference>
<evidence type="ECO:0000313" key="3">
    <source>
        <dbReference type="Proteomes" id="UP001152797"/>
    </source>
</evidence>
<evidence type="ECO:0000313" key="2">
    <source>
        <dbReference type="EMBL" id="CAL4802054.1"/>
    </source>
</evidence>
<proteinExistence type="predicted"/>
<evidence type="ECO:0000313" key="1">
    <source>
        <dbReference type="EMBL" id="CAI4014742.1"/>
    </source>
</evidence>
<name>A0A9P1GL72_9DINO</name>